<dbReference type="EMBL" id="JBEPSH010000018">
    <property type="protein sequence ID" value="MET4580448.1"/>
    <property type="molecule type" value="Genomic_DNA"/>
</dbReference>
<dbReference type="PANTHER" id="PTHR42879">
    <property type="entry name" value="3-OXOACYL-(ACYL-CARRIER-PROTEIN) REDUCTASE"/>
    <property type="match status" value="1"/>
</dbReference>
<dbReference type="RefSeq" id="WP_354449389.1">
    <property type="nucleotide sequence ID" value="NZ_JBEPSH010000018.1"/>
</dbReference>
<accession>A0ABV2QHB8</accession>
<dbReference type="Proteomes" id="UP001549320">
    <property type="component" value="Unassembled WGS sequence"/>
</dbReference>
<dbReference type="Pfam" id="PF13561">
    <property type="entry name" value="adh_short_C2"/>
    <property type="match status" value="1"/>
</dbReference>
<protein>
    <submittedName>
        <fullName evidence="2">NAD(P)-dependent dehydrogenase (Short-subunit alcohol dehydrogenase family)</fullName>
    </submittedName>
</protein>
<dbReference type="InterPro" id="IPR050259">
    <property type="entry name" value="SDR"/>
</dbReference>
<dbReference type="CDD" id="cd05233">
    <property type="entry name" value="SDR_c"/>
    <property type="match status" value="1"/>
</dbReference>
<evidence type="ECO:0000313" key="3">
    <source>
        <dbReference type="Proteomes" id="UP001549320"/>
    </source>
</evidence>
<keyword evidence="3" id="KW-1185">Reference proteome</keyword>
<sequence>MSGDFATQVAVVTGGGKGIGRIIALALAREGADVLVVGRDAAALEETCAAIRTLGQRGIAVAADVTQPEQVARLGATIDAECAGQVDVLVTAAGTRDTQQATVDALDLAQFDAVIQGNLNGTLLPVRCVLPFMKARRQGKIVAISGVFGLKGQPGHAAGCSSKWAVEGLVRVLAREMGPYNINVNAVCPGYVEGPRADASLERMAAERGTLAQERRQALEAATALGRLSTADDVANAALFLASARARNITGRDLIVDAGWML</sequence>
<dbReference type="PRINTS" id="PR00081">
    <property type="entry name" value="GDHRDH"/>
</dbReference>
<dbReference type="InterPro" id="IPR002347">
    <property type="entry name" value="SDR_fam"/>
</dbReference>
<dbReference type="SUPFAM" id="SSF51735">
    <property type="entry name" value="NAD(P)-binding Rossmann-fold domains"/>
    <property type="match status" value="1"/>
</dbReference>
<dbReference type="PANTHER" id="PTHR42879:SF2">
    <property type="entry name" value="3-OXOACYL-[ACYL-CARRIER-PROTEIN] REDUCTASE FABG"/>
    <property type="match status" value="1"/>
</dbReference>
<reference evidence="2 3" key="1">
    <citation type="submission" date="2024-06" db="EMBL/GenBank/DDBJ databases">
        <title>Sorghum-associated microbial communities from plants grown in Nebraska, USA.</title>
        <authorList>
            <person name="Schachtman D."/>
        </authorList>
    </citation>
    <scope>NUCLEOTIDE SEQUENCE [LARGE SCALE GENOMIC DNA]</scope>
    <source>
        <strain evidence="2 3">2709</strain>
    </source>
</reference>
<name>A0ABV2QHB8_9BURK</name>
<gene>
    <name evidence="2" type="ORF">ABIE13_005589</name>
</gene>
<comment type="caution">
    <text evidence="2">The sequence shown here is derived from an EMBL/GenBank/DDBJ whole genome shotgun (WGS) entry which is preliminary data.</text>
</comment>
<evidence type="ECO:0000256" key="1">
    <source>
        <dbReference type="ARBA" id="ARBA00006484"/>
    </source>
</evidence>
<dbReference type="Gene3D" id="3.40.50.720">
    <property type="entry name" value="NAD(P)-binding Rossmann-like Domain"/>
    <property type="match status" value="1"/>
</dbReference>
<evidence type="ECO:0000313" key="2">
    <source>
        <dbReference type="EMBL" id="MET4580448.1"/>
    </source>
</evidence>
<organism evidence="2 3">
    <name type="scientific">Ottowia thiooxydans</name>
    <dbReference type="NCBI Taxonomy" id="219182"/>
    <lineage>
        <taxon>Bacteria</taxon>
        <taxon>Pseudomonadati</taxon>
        <taxon>Pseudomonadota</taxon>
        <taxon>Betaproteobacteria</taxon>
        <taxon>Burkholderiales</taxon>
        <taxon>Comamonadaceae</taxon>
        <taxon>Ottowia</taxon>
    </lineage>
</organism>
<comment type="similarity">
    <text evidence="1">Belongs to the short-chain dehydrogenases/reductases (SDR) family.</text>
</comment>
<proteinExistence type="inferred from homology"/>
<dbReference type="InterPro" id="IPR036291">
    <property type="entry name" value="NAD(P)-bd_dom_sf"/>
</dbReference>